<evidence type="ECO:0000313" key="2">
    <source>
        <dbReference type="Proteomes" id="UP001549307"/>
    </source>
</evidence>
<protein>
    <submittedName>
        <fullName evidence="1">Uncharacterized protein</fullName>
    </submittedName>
</protein>
<dbReference type="GeneID" id="92753034"/>
<evidence type="ECO:0000313" key="1">
    <source>
        <dbReference type="EMBL" id="MET4540304.1"/>
    </source>
</evidence>
<comment type="caution">
    <text evidence="1">The sequence shown here is derived from an EMBL/GenBank/DDBJ whole genome shotgun (WGS) entry which is preliminary data.</text>
</comment>
<reference evidence="1 2" key="1">
    <citation type="submission" date="2024-06" db="EMBL/GenBank/DDBJ databases">
        <title>Sorghum-associated microbial communities from plants grown in Nebraska, USA.</title>
        <authorList>
            <person name="Schachtman D."/>
        </authorList>
    </citation>
    <scope>NUCLEOTIDE SEQUENCE [LARGE SCALE GENOMIC DNA]</scope>
    <source>
        <strain evidence="1 2">3552</strain>
    </source>
</reference>
<organism evidence="1 2">
    <name type="scientific">Arthrobacter bambusae</name>
    <dbReference type="NCBI Taxonomy" id="1338426"/>
    <lineage>
        <taxon>Bacteria</taxon>
        <taxon>Bacillati</taxon>
        <taxon>Actinomycetota</taxon>
        <taxon>Actinomycetes</taxon>
        <taxon>Micrococcales</taxon>
        <taxon>Micrococcaceae</taxon>
        <taxon>Arthrobacter</taxon>
    </lineage>
</organism>
<dbReference type="EMBL" id="JBEPSN010000004">
    <property type="protein sequence ID" value="MET4540304.1"/>
    <property type="molecule type" value="Genomic_DNA"/>
</dbReference>
<dbReference type="RefSeq" id="WP_354229203.1">
    <property type="nucleotide sequence ID" value="NZ_JBEPSN010000004.1"/>
</dbReference>
<accession>A0ABV2P6B1</accession>
<keyword evidence="2" id="KW-1185">Reference proteome</keyword>
<sequence>MPEHPRIEGWEDTADAPGACIVDAQRKEFGCERNFPMPSGVTFESSQMVPDSTFPFFYFIAVTKKKSKVAVIISLP</sequence>
<dbReference type="Proteomes" id="UP001549307">
    <property type="component" value="Unassembled WGS sequence"/>
</dbReference>
<name>A0ABV2P6B1_9MICC</name>
<gene>
    <name evidence="1" type="ORF">ABIE37_002085</name>
</gene>
<proteinExistence type="predicted"/>